<organism evidence="1 2">
    <name type="scientific">Lasiosphaeria hispida</name>
    <dbReference type="NCBI Taxonomy" id="260671"/>
    <lineage>
        <taxon>Eukaryota</taxon>
        <taxon>Fungi</taxon>
        <taxon>Dikarya</taxon>
        <taxon>Ascomycota</taxon>
        <taxon>Pezizomycotina</taxon>
        <taxon>Sordariomycetes</taxon>
        <taxon>Sordariomycetidae</taxon>
        <taxon>Sordariales</taxon>
        <taxon>Lasiosphaeriaceae</taxon>
        <taxon>Lasiosphaeria</taxon>
    </lineage>
</organism>
<proteinExistence type="predicted"/>
<protein>
    <submittedName>
        <fullName evidence="1">Uncharacterized protein</fullName>
    </submittedName>
</protein>
<evidence type="ECO:0000313" key="1">
    <source>
        <dbReference type="EMBL" id="KAK3344304.1"/>
    </source>
</evidence>
<name>A0AAJ0H9Q7_9PEZI</name>
<evidence type="ECO:0000313" key="2">
    <source>
        <dbReference type="Proteomes" id="UP001275084"/>
    </source>
</evidence>
<gene>
    <name evidence="1" type="ORF">B0T25DRAFT_322991</name>
</gene>
<reference evidence="1" key="1">
    <citation type="journal article" date="2023" name="Mol. Phylogenet. Evol.">
        <title>Genome-scale phylogeny and comparative genomics of the fungal order Sordariales.</title>
        <authorList>
            <person name="Hensen N."/>
            <person name="Bonometti L."/>
            <person name="Westerberg I."/>
            <person name="Brannstrom I.O."/>
            <person name="Guillou S."/>
            <person name="Cros-Aarteil S."/>
            <person name="Calhoun S."/>
            <person name="Haridas S."/>
            <person name="Kuo A."/>
            <person name="Mondo S."/>
            <person name="Pangilinan J."/>
            <person name="Riley R."/>
            <person name="LaButti K."/>
            <person name="Andreopoulos B."/>
            <person name="Lipzen A."/>
            <person name="Chen C."/>
            <person name="Yan M."/>
            <person name="Daum C."/>
            <person name="Ng V."/>
            <person name="Clum A."/>
            <person name="Steindorff A."/>
            <person name="Ohm R.A."/>
            <person name="Martin F."/>
            <person name="Silar P."/>
            <person name="Natvig D.O."/>
            <person name="Lalanne C."/>
            <person name="Gautier V."/>
            <person name="Ament-Velasquez S.L."/>
            <person name="Kruys A."/>
            <person name="Hutchinson M.I."/>
            <person name="Powell A.J."/>
            <person name="Barry K."/>
            <person name="Miller A.N."/>
            <person name="Grigoriev I.V."/>
            <person name="Debuchy R."/>
            <person name="Gladieux P."/>
            <person name="Hiltunen Thoren M."/>
            <person name="Johannesson H."/>
        </authorList>
    </citation>
    <scope>NUCLEOTIDE SEQUENCE</scope>
    <source>
        <strain evidence="1">CBS 955.72</strain>
    </source>
</reference>
<keyword evidence="2" id="KW-1185">Reference proteome</keyword>
<reference evidence="1" key="2">
    <citation type="submission" date="2023-06" db="EMBL/GenBank/DDBJ databases">
        <authorList>
            <consortium name="Lawrence Berkeley National Laboratory"/>
            <person name="Haridas S."/>
            <person name="Hensen N."/>
            <person name="Bonometti L."/>
            <person name="Westerberg I."/>
            <person name="Brannstrom I.O."/>
            <person name="Guillou S."/>
            <person name="Cros-Aarteil S."/>
            <person name="Calhoun S."/>
            <person name="Kuo A."/>
            <person name="Mondo S."/>
            <person name="Pangilinan J."/>
            <person name="Riley R."/>
            <person name="Labutti K."/>
            <person name="Andreopoulos B."/>
            <person name="Lipzen A."/>
            <person name="Chen C."/>
            <person name="Yanf M."/>
            <person name="Daum C."/>
            <person name="Ng V."/>
            <person name="Clum A."/>
            <person name="Steindorff A."/>
            <person name="Ohm R."/>
            <person name="Martin F."/>
            <person name="Silar P."/>
            <person name="Natvig D."/>
            <person name="Lalanne C."/>
            <person name="Gautier V."/>
            <person name="Ament-Velasquez S.L."/>
            <person name="Kruys A."/>
            <person name="Hutchinson M.I."/>
            <person name="Powell A.J."/>
            <person name="Barry K."/>
            <person name="Miller A.N."/>
            <person name="Grigoriev I.V."/>
            <person name="Debuchy R."/>
            <person name="Gladieux P."/>
            <person name="Thoren M.H."/>
            <person name="Johannesson H."/>
        </authorList>
    </citation>
    <scope>NUCLEOTIDE SEQUENCE</scope>
    <source>
        <strain evidence="1">CBS 955.72</strain>
    </source>
</reference>
<dbReference type="EMBL" id="JAUIQD010000007">
    <property type="protein sequence ID" value="KAK3344304.1"/>
    <property type="molecule type" value="Genomic_DNA"/>
</dbReference>
<comment type="caution">
    <text evidence="1">The sequence shown here is derived from an EMBL/GenBank/DDBJ whole genome shotgun (WGS) entry which is preliminary data.</text>
</comment>
<sequence length="155" mass="18130">MNFCRHIVLLAKKSAAGQLWYSISHSLNKELKDFQSVLERWPCLINKKTAAILAKSQVESGNSLTRIRRSMSVSKTSNIATKYQESRLQLLRSISPSQPEFDQIWRRERKRRCSRGCSKTKHTEPGSTLRLPFSLHKGIFRQRQDGRSRKRRWES</sequence>
<dbReference type="Proteomes" id="UP001275084">
    <property type="component" value="Unassembled WGS sequence"/>
</dbReference>
<accession>A0AAJ0H9Q7</accession>
<dbReference type="AlphaFoldDB" id="A0AAJ0H9Q7"/>